<evidence type="ECO:0000256" key="8">
    <source>
        <dbReference type="ARBA" id="ARBA00022842"/>
    </source>
</evidence>
<dbReference type="EC" id="4.6.1.1" evidence="3"/>
<feature type="transmembrane region" description="Helical" evidence="13">
    <location>
        <begin position="1388"/>
        <end position="1409"/>
    </location>
</feature>
<feature type="transmembrane region" description="Helical" evidence="13">
    <location>
        <begin position="1632"/>
        <end position="1649"/>
    </location>
</feature>
<dbReference type="Proteomes" id="UP000009168">
    <property type="component" value="Unassembled WGS sequence"/>
</dbReference>
<feature type="compositionally biased region" description="Low complexity" evidence="12">
    <location>
        <begin position="2860"/>
        <end position="2874"/>
    </location>
</feature>
<feature type="transmembrane region" description="Helical" evidence="13">
    <location>
        <begin position="1301"/>
        <end position="1319"/>
    </location>
</feature>
<dbReference type="InterPro" id="IPR008250">
    <property type="entry name" value="ATPase_P-typ_transduc_dom_A_sf"/>
</dbReference>
<feature type="region of interest" description="Disordered" evidence="12">
    <location>
        <begin position="2039"/>
        <end position="2064"/>
    </location>
</feature>
<feature type="transmembrane region" description="Helical" evidence="13">
    <location>
        <begin position="2423"/>
        <end position="2444"/>
    </location>
</feature>
<comment type="catalytic activity">
    <reaction evidence="1">
        <text>ATP = 3',5'-cyclic AMP + diphosphate</text>
        <dbReference type="Rhea" id="RHEA:15389"/>
        <dbReference type="ChEBI" id="CHEBI:30616"/>
        <dbReference type="ChEBI" id="CHEBI:33019"/>
        <dbReference type="ChEBI" id="CHEBI:58165"/>
        <dbReference type="EC" id="4.6.1.1"/>
    </reaction>
</comment>
<feature type="transmembrane region" description="Helical" evidence="13">
    <location>
        <begin position="489"/>
        <end position="511"/>
    </location>
</feature>
<dbReference type="GO" id="GO:0005524">
    <property type="term" value="F:ATP binding"/>
    <property type="evidence" value="ECO:0007669"/>
    <property type="project" value="UniProtKB-KW"/>
</dbReference>
<dbReference type="InterPro" id="IPR029787">
    <property type="entry name" value="Nucleotide_cyclase"/>
</dbReference>
<proteinExistence type="predicted"/>
<dbReference type="Pfam" id="PF00211">
    <property type="entry name" value="Guanylate_cyc"/>
    <property type="match status" value="2"/>
</dbReference>
<dbReference type="eggNOG" id="KOG0206">
    <property type="taxonomic scope" value="Eukaryota"/>
</dbReference>
<keyword evidence="16" id="KW-1185">Reference proteome</keyword>
<organism evidence="15 16">
    <name type="scientific">Tetrahymena thermophila (strain SB210)</name>
    <dbReference type="NCBI Taxonomy" id="312017"/>
    <lineage>
        <taxon>Eukaryota</taxon>
        <taxon>Sar</taxon>
        <taxon>Alveolata</taxon>
        <taxon>Ciliophora</taxon>
        <taxon>Intramacronucleata</taxon>
        <taxon>Oligohymenophorea</taxon>
        <taxon>Hymenostomatida</taxon>
        <taxon>Tetrahymenina</taxon>
        <taxon>Tetrahymenidae</taxon>
        <taxon>Tetrahymena</taxon>
    </lineage>
</organism>
<dbReference type="SUPFAM" id="SSF55073">
    <property type="entry name" value="Nucleotide cyclase"/>
    <property type="match status" value="2"/>
</dbReference>
<feature type="domain" description="Guanylate cyclase" evidence="14">
    <location>
        <begin position="2524"/>
        <end position="2655"/>
    </location>
</feature>
<evidence type="ECO:0000256" key="4">
    <source>
        <dbReference type="ARBA" id="ARBA00022692"/>
    </source>
</evidence>
<dbReference type="InterPro" id="IPR023214">
    <property type="entry name" value="HAD_sf"/>
</dbReference>
<evidence type="ECO:0000256" key="1">
    <source>
        <dbReference type="ARBA" id="ARBA00001593"/>
    </source>
</evidence>
<evidence type="ECO:0000313" key="16">
    <source>
        <dbReference type="Proteomes" id="UP000009168"/>
    </source>
</evidence>
<dbReference type="SMART" id="SM00044">
    <property type="entry name" value="CYCc"/>
    <property type="match status" value="2"/>
</dbReference>
<dbReference type="SUPFAM" id="SSF56784">
    <property type="entry name" value="HAD-like"/>
    <property type="match status" value="1"/>
</dbReference>
<feature type="transmembrane region" description="Helical" evidence="13">
    <location>
        <begin position="2450"/>
        <end position="2473"/>
    </location>
</feature>
<keyword evidence="11" id="KW-0456">Lyase</keyword>
<evidence type="ECO:0000256" key="3">
    <source>
        <dbReference type="ARBA" id="ARBA00012201"/>
    </source>
</evidence>
<dbReference type="GO" id="GO:0035556">
    <property type="term" value="P:intracellular signal transduction"/>
    <property type="evidence" value="ECO:0007669"/>
    <property type="project" value="InterPro"/>
</dbReference>
<protein>
    <recommendedName>
        <fullName evidence="3">adenylate cyclase</fullName>
        <ecNumber evidence="3">4.6.1.1</ecNumber>
    </recommendedName>
</protein>
<dbReference type="GO" id="GO:0046872">
    <property type="term" value="F:metal ion binding"/>
    <property type="evidence" value="ECO:0007669"/>
    <property type="project" value="UniProtKB-KW"/>
</dbReference>
<dbReference type="InterPro" id="IPR018303">
    <property type="entry name" value="ATPase_P-typ_P_site"/>
</dbReference>
<dbReference type="InterPro" id="IPR001054">
    <property type="entry name" value="A/G_cyclase"/>
</dbReference>
<keyword evidence="9 13" id="KW-1133">Transmembrane helix</keyword>
<dbReference type="PROSITE" id="PS00154">
    <property type="entry name" value="ATPASE_E1_E2"/>
    <property type="match status" value="1"/>
</dbReference>
<dbReference type="PANTHER" id="PTHR45627">
    <property type="entry name" value="ADENYLATE CYCLASE TYPE 1"/>
    <property type="match status" value="1"/>
</dbReference>
<dbReference type="HOGENOM" id="CLU_000619_1_0_1"/>
<keyword evidence="5" id="KW-0479">Metal-binding</keyword>
<evidence type="ECO:0000256" key="5">
    <source>
        <dbReference type="ARBA" id="ARBA00022723"/>
    </source>
</evidence>
<dbReference type="GeneID" id="7823956"/>
<feature type="transmembrane region" description="Helical" evidence="13">
    <location>
        <begin position="1454"/>
        <end position="1471"/>
    </location>
</feature>
<dbReference type="EMBL" id="GG662738">
    <property type="protein sequence ID" value="EAR93104.2"/>
    <property type="molecule type" value="Genomic_DNA"/>
</dbReference>
<accession>Q238W6</accession>
<evidence type="ECO:0000259" key="14">
    <source>
        <dbReference type="PROSITE" id="PS50125"/>
    </source>
</evidence>
<feature type="transmembrane region" description="Helical" evidence="13">
    <location>
        <begin position="2308"/>
        <end position="2326"/>
    </location>
</feature>
<keyword evidence="6" id="KW-0547">Nucleotide-binding</keyword>
<dbReference type="OrthoDB" id="6127067at2759"/>
<comment type="subcellular location">
    <subcellularLocation>
        <location evidence="2">Membrane</location>
        <topology evidence="2">Multi-pass membrane protein</topology>
    </subcellularLocation>
</comment>
<dbReference type="GO" id="GO:0004016">
    <property type="term" value="F:adenylate cyclase activity"/>
    <property type="evidence" value="ECO:0007669"/>
    <property type="project" value="UniProtKB-EC"/>
</dbReference>
<evidence type="ECO:0000256" key="10">
    <source>
        <dbReference type="ARBA" id="ARBA00023136"/>
    </source>
</evidence>
<dbReference type="InterPro" id="IPR036412">
    <property type="entry name" value="HAD-like_sf"/>
</dbReference>
<keyword evidence="7" id="KW-0067">ATP-binding</keyword>
<feature type="transmembrane region" description="Helical" evidence="13">
    <location>
        <begin position="1491"/>
        <end position="1513"/>
    </location>
</feature>
<keyword evidence="10 13" id="KW-0472">Membrane</keyword>
<feature type="transmembrane region" description="Helical" evidence="13">
    <location>
        <begin position="118"/>
        <end position="135"/>
    </location>
</feature>
<feature type="compositionally biased region" description="Polar residues" evidence="12">
    <location>
        <begin position="773"/>
        <end position="789"/>
    </location>
</feature>
<dbReference type="RefSeq" id="XP_001013349.2">
    <property type="nucleotide sequence ID" value="XM_001013349.2"/>
</dbReference>
<feature type="transmembrane region" description="Helical" evidence="13">
    <location>
        <begin position="1429"/>
        <end position="1447"/>
    </location>
</feature>
<feature type="compositionally biased region" description="Polar residues" evidence="12">
    <location>
        <begin position="2043"/>
        <end position="2058"/>
    </location>
</feature>
<sequence>MRKIVTEIFDFLKRKLFFGDEDVGDVEIRQQKTFDKSIEIEFGNLSQLNGFKPYEDRISNRIGISELDAIGIVPRMLFKYLQRMGTWLVFIHALVAIIVYSTYTFWSAQFFTFSAGDMILLYLVPVIFSFVMFSLRELNIERERNLQENVINKQHCTIFKFFKKVKLQNLQNINNSLQQDQIEDQEQRLPNISKQIDEKPIKGFSNFKKEKEKESSQINHAQDADNNSNQVNNQISSNVQTNNVNSTPNNQNNSGQNNIQLSPNLGSVSQNQKIEKHKTYEKEGSSQINSNIQIANNKGVKESVTINSHYQKLNTRVMNTNYPIKTVKILEEIKWEQLEVGNIVWLKNGEIAPADLLILDCRQSFCTVEEDIQNGKTYQIEKYPPQLTSVSVHSKLKQNMFEYRKLLSGRIEYTKQSRRKEFSGFLKMNKDPKGENLDCRNIIYRGSKLVFSEWVYGIVLYAGKDTKIYQQSYNKETMKTSFFGKKAKLFFLVAYIHLLVSIAISIFFVIFQPCYVGFSYTWLEKQDFLGLILSFMVEYLHIMPQLFYSVVDVIEMVNDLYHNKYFKKVDIQTQNNQSGNNYQMLRSVTLGDISLTNFVFLDKTGTLTDGEIQQVRLIIVDGVMYSLNLKMAEQIMKNKSFTFNNHSKSVKELIDGENMVIADEKQSMNNDQSNQSNVINMFPNLLYQTSIPTKKNNQSKQIQHKNSFDASDELDEEECRDEVKNSMDSKKMKMLQVPNQPDSPSLNNSFQKDNSIQQETNSLDKTKPIKQSEVIQNSRQGSHKLSTGHSDNILDENDFITSLHNDYDKKHHEAILITVICNHIISSYDSKSDEIINTNVSKEGEIMKQFSNVFNYQFKCSSVYKGQSYSPNYIVVIQGKLVSFKILAINENTQNRPYFSILFRDPNSLYPNRGAVLYTKISLKNTEVPQGIVFKDKEQRVRLEKQLQFLVQNGMRPIIYCKRELNDEKTDDYLRQYENLKKNLVQDDSKLESLYDDIEKDLQIVTVFGVAENLKKGADIAIKQMRLAGLHTWMLTGDSYIQAITAAYQSHLIDQEIQILHLEGKNYDQIKLLIRDQLNAIQNESKLNKLIPQNPTAYKRYLEYIFTDHTTPVNSPGLNKNEVSSRKMSDQQASQNTNIYNTSLINKKQFISAYSSNPFYNQSVNRKKSMSIGLNQKPYLFCIVVSSEALTTIFSDNYLRNHFYFLSYFCTSLIGYDLQTNQKGWFVRMVKQKYPQNPKTLAIGDSYNDADMMQSADISIQMKNFKYNVNYIGDIMVNDFTSISNLLYSNSRYMAELYEELLLYAFYRAFLLGYIILFIEASNCSYGNSLWNSLEIFFFHSLLYVVSITSYLIKKYSKKHKYSINNEILIDQFKNSTFTFKKQKTMGFFYKVVFHSLAEAFVLYLNIYFVFNFDSNDVGKSYTLKTVEMYGYFLIGIATTMKILVVSNQNFKEGITTFLFFCICYFIYLPLEDLYQNYPFQFQEVIEQISSSVHIIIFMISIIFFVFGFQIILEYCLFIPSFFPQSLVRQASKYYKLLQFKENEDEKSDEKYQKKKKKAKKNENIINRLIGIIFPQEDQEDMDIILKNMISSEDMSEQNQEMNKFSLQFKNPDLEKKFTQSVQKSWILYNKYYQLIILILFELMQLLIYSVKSKSEPQLDYIIGQTIGCIIISGITFTMFTSKGEKQFFKLNYFCLFLRILTKIFTDILQGSDNSLESFTFSYFINFTVLCRPDYVMYGSILEAFVFFVKYSIQSSFNSNIDRYISLSIILFTLGYCLFCIQTKYQYETVERQDYLSQNKLRIESAKINNILAILLPKFVRDRISNTGEIQLAENQGEVAVLFCDICDFDNILQSESEKIVALLDNLFRNFDILCSQNDCTKIETVGKTYVAASGLSLELQNKKKHTVYNSVERLINLGFDMQDYVKNISWGKHGDKMRVKIGIHYGRVMAGVIGYHKPQFSLIGDTINTTSRVMSTGEDNRMTISSQAYAKIQTHNLSNYRTNRKEVEAKGKGVMVTYQIFKQNQKYIKGTSKKTEVFKPGSKQTAKGSMYQKQSPMKRTMLDTKNMIQPGSKEERKMSYLNAKQSPQNNQSNNSPRFTLTSPMNSTQQIKLAMGGIKSVNLTRKVAKKNTVKLGYQPAPHQFAQPIALDSSQGADKKTTLMSPLKLKSYQLQSQQSQDKDQQAKNQPINQQLTSSKHSIQMPNTNNGAKRNESNLTQNTINKIEQAIKEEVHLEQANNLFIEEIDAEFINELFENNEEEKGDKENGQYLQLTKKSLFLALDNSKPDTQQFYDELFEQSKKSIRLKYLGYTKLLLIKCILVFLASSVLSNYYVASIIWRSLFCFMLYLNHWTKNKFFYSSLLKFRIVIFFIMIMGVTIVTVETYQIGLQGISTTSFQSFLRVQTAEVFIIYIIFSSLQCMEFYINVILYLILLIVWIFCAQNFGAVPELIYFMIIIGLVHLSYQYLLFKLYIKTFNNHKNLSKKTKEQNQILSNLLPKHVLEKFLNNPETTRLELVDNFEDVTILFADIAGFTKYSSQVDPEQVVNMLKKLFYEFDKACQENEIFKLYTIGDCYVVIGFTDIRKRNPAEEAKNVLNMGFNMIEIIKQLRAQVKFESLDMRIGVHTGKIIGGVIGTDIVRYDIYGRDVVIANKMESSGEQGRILVSSQTRKLLEPSGIFDFVDDKEVKIKSIDTVVNASFVNYKKIDESQIKDIHGTISQFDEEHDNYNENYENDQSKISNNLQSDAHKNMGSQIEKSGDNVNSQKFQNIEDNPEYIKGDQGFQDLQHADSNQDNEYINKVVAVEEDFSNNNFLQFTKINNNENIFLQRYEHEDDKLKLQEVDHENDIERQYNSPELSAQNNNQEKNNSDSNQNESEDQVENEDFFI</sequence>
<keyword evidence="8" id="KW-0460">Magnesium</keyword>
<dbReference type="KEGG" id="tet:TTHERM_00449540"/>
<feature type="transmembrane region" description="Helical" evidence="13">
    <location>
        <begin position="2365"/>
        <end position="2387"/>
    </location>
</feature>
<dbReference type="GO" id="GO:0005886">
    <property type="term" value="C:plasma membrane"/>
    <property type="evidence" value="ECO:0007669"/>
    <property type="project" value="TreeGrafter"/>
</dbReference>
<dbReference type="InParanoid" id="Q238W6"/>
<dbReference type="eggNOG" id="KOG3619">
    <property type="taxonomic scope" value="Eukaryota"/>
</dbReference>
<feature type="region of interest" description="Disordered" evidence="12">
    <location>
        <begin position="693"/>
        <end position="789"/>
    </location>
</feature>
<evidence type="ECO:0000256" key="2">
    <source>
        <dbReference type="ARBA" id="ARBA00004141"/>
    </source>
</evidence>
<dbReference type="CDD" id="cd07302">
    <property type="entry name" value="CHD"/>
    <property type="match status" value="2"/>
</dbReference>
<feature type="compositionally biased region" description="Polar residues" evidence="12">
    <location>
        <begin position="2185"/>
        <end position="2217"/>
    </location>
</feature>
<evidence type="ECO:0000256" key="13">
    <source>
        <dbReference type="SAM" id="Phobius"/>
    </source>
</evidence>
<feature type="transmembrane region" description="Helical" evidence="13">
    <location>
        <begin position="1331"/>
        <end position="1353"/>
    </location>
</feature>
<dbReference type="Gene3D" id="3.40.50.1000">
    <property type="entry name" value="HAD superfamily/HAD-like"/>
    <property type="match status" value="1"/>
</dbReference>
<feature type="compositionally biased region" description="Polar residues" evidence="12">
    <location>
        <begin position="737"/>
        <end position="761"/>
    </location>
</feature>
<feature type="compositionally biased region" description="Low complexity" evidence="12">
    <location>
        <begin position="226"/>
        <end position="260"/>
    </location>
</feature>
<dbReference type="GO" id="GO:0009190">
    <property type="term" value="P:cyclic nucleotide biosynthetic process"/>
    <property type="evidence" value="ECO:0007669"/>
    <property type="project" value="InterPro"/>
</dbReference>
<feature type="domain" description="Guanylate cyclase" evidence="14">
    <location>
        <begin position="1840"/>
        <end position="1975"/>
    </location>
</feature>
<feature type="region of interest" description="Disordered" evidence="12">
    <location>
        <begin position="2844"/>
        <end position="2887"/>
    </location>
</feature>
<evidence type="ECO:0000313" key="15">
    <source>
        <dbReference type="EMBL" id="EAR93104.2"/>
    </source>
</evidence>
<dbReference type="SUPFAM" id="SSF81653">
    <property type="entry name" value="Calcium ATPase, transduction domain A"/>
    <property type="match status" value="1"/>
</dbReference>
<dbReference type="Gene3D" id="2.70.150.10">
    <property type="entry name" value="Calcium-transporting ATPase, cytoplasmic transduction domain A"/>
    <property type="match status" value="1"/>
</dbReference>
<evidence type="ECO:0000256" key="11">
    <source>
        <dbReference type="ARBA" id="ARBA00023239"/>
    </source>
</evidence>
<feature type="compositionally biased region" description="Acidic residues" evidence="12">
    <location>
        <begin position="2875"/>
        <end position="2887"/>
    </location>
</feature>
<dbReference type="PROSITE" id="PS50125">
    <property type="entry name" value="GUANYLATE_CYCLASE_2"/>
    <property type="match status" value="2"/>
</dbReference>
<keyword evidence="4 13" id="KW-0812">Transmembrane</keyword>
<evidence type="ECO:0000256" key="7">
    <source>
        <dbReference type="ARBA" id="ARBA00022840"/>
    </source>
</evidence>
<feature type="transmembrane region" description="Helical" evidence="13">
    <location>
        <begin position="2399"/>
        <end position="2416"/>
    </location>
</feature>
<feature type="compositionally biased region" description="Acidic residues" evidence="12">
    <location>
        <begin position="710"/>
        <end position="720"/>
    </location>
</feature>
<feature type="transmembrane region" description="Helical" evidence="13">
    <location>
        <begin position="1765"/>
        <end position="1783"/>
    </location>
</feature>
<feature type="compositionally biased region" description="Polar residues" evidence="12">
    <location>
        <begin position="693"/>
        <end position="709"/>
    </location>
</feature>
<evidence type="ECO:0000256" key="9">
    <source>
        <dbReference type="ARBA" id="ARBA00022989"/>
    </source>
</evidence>
<reference evidence="16" key="1">
    <citation type="journal article" date="2006" name="PLoS Biol.">
        <title>Macronuclear genome sequence of the ciliate Tetrahymena thermophila, a model eukaryote.</title>
        <authorList>
            <person name="Eisen J.A."/>
            <person name="Coyne R.S."/>
            <person name="Wu M."/>
            <person name="Wu D."/>
            <person name="Thiagarajan M."/>
            <person name="Wortman J.R."/>
            <person name="Badger J.H."/>
            <person name="Ren Q."/>
            <person name="Amedeo P."/>
            <person name="Jones K.M."/>
            <person name="Tallon L.J."/>
            <person name="Delcher A.L."/>
            <person name="Salzberg S.L."/>
            <person name="Silva J.C."/>
            <person name="Haas B.J."/>
            <person name="Majoros W.H."/>
            <person name="Farzad M."/>
            <person name="Carlton J.M."/>
            <person name="Smith R.K. Jr."/>
            <person name="Garg J."/>
            <person name="Pearlman R.E."/>
            <person name="Karrer K.M."/>
            <person name="Sun L."/>
            <person name="Manning G."/>
            <person name="Elde N.C."/>
            <person name="Turkewitz A.P."/>
            <person name="Asai D.J."/>
            <person name="Wilkes D.E."/>
            <person name="Wang Y."/>
            <person name="Cai H."/>
            <person name="Collins K."/>
            <person name="Stewart B.A."/>
            <person name="Lee S.R."/>
            <person name="Wilamowska K."/>
            <person name="Weinberg Z."/>
            <person name="Ruzzo W.L."/>
            <person name="Wloga D."/>
            <person name="Gaertig J."/>
            <person name="Frankel J."/>
            <person name="Tsao C.-C."/>
            <person name="Gorovsky M.A."/>
            <person name="Keeling P.J."/>
            <person name="Waller R.F."/>
            <person name="Patron N.J."/>
            <person name="Cherry J.M."/>
            <person name="Stover N.A."/>
            <person name="Krieger C.J."/>
            <person name="del Toro C."/>
            <person name="Ryder H.F."/>
            <person name="Williamson S.C."/>
            <person name="Barbeau R.A."/>
            <person name="Hamilton E.P."/>
            <person name="Orias E."/>
        </authorList>
    </citation>
    <scope>NUCLEOTIDE SEQUENCE [LARGE SCALE GENOMIC DNA]</scope>
    <source>
        <strain evidence="16">SB210</strain>
    </source>
</reference>
<feature type="region of interest" description="Disordered" evidence="12">
    <location>
        <begin position="2171"/>
        <end position="2217"/>
    </location>
</feature>
<dbReference type="Gene3D" id="3.30.70.1230">
    <property type="entry name" value="Nucleotide cyclase"/>
    <property type="match status" value="2"/>
</dbReference>
<dbReference type="STRING" id="312017.Q238W6"/>
<evidence type="ECO:0000256" key="6">
    <source>
        <dbReference type="ARBA" id="ARBA00022741"/>
    </source>
</evidence>
<dbReference type="GO" id="GO:0007189">
    <property type="term" value="P:adenylate cyclase-activating G protein-coupled receptor signaling pathway"/>
    <property type="evidence" value="ECO:0007669"/>
    <property type="project" value="TreeGrafter"/>
</dbReference>
<dbReference type="PANTHER" id="PTHR45627:SF12">
    <property type="entry name" value="ADENYLATE CYCLASE TYPE 2"/>
    <property type="match status" value="1"/>
</dbReference>
<gene>
    <name evidence="15" type="ORF">TTHERM_00449540</name>
</gene>
<feature type="compositionally biased region" description="Basic and acidic residues" evidence="12">
    <location>
        <begin position="721"/>
        <end position="731"/>
    </location>
</feature>
<evidence type="ECO:0000256" key="12">
    <source>
        <dbReference type="SAM" id="MobiDB-lite"/>
    </source>
</evidence>
<feature type="transmembrane region" description="Helical" evidence="13">
    <location>
        <begin position="85"/>
        <end position="106"/>
    </location>
</feature>
<dbReference type="eggNOG" id="KOG4171">
    <property type="taxonomic scope" value="Eukaryota"/>
</dbReference>
<feature type="transmembrane region" description="Helical" evidence="13">
    <location>
        <begin position="1661"/>
        <end position="1680"/>
    </location>
</feature>
<feature type="region of interest" description="Disordered" evidence="12">
    <location>
        <begin position="209"/>
        <end position="265"/>
    </location>
</feature>
<name>Q238W6_TETTS</name>